<dbReference type="InterPro" id="IPR037550">
    <property type="entry name" value="Sec23_C"/>
</dbReference>
<dbReference type="SUPFAM" id="SSF81995">
    <property type="entry name" value="beta-sandwich domain of Sec23/24"/>
    <property type="match status" value="1"/>
</dbReference>
<reference evidence="20 21" key="1">
    <citation type="journal article" date="2019" name="Sci. Rep.">
        <title>Nanopore sequencing improves the draft genome of the human pathogenic amoeba Naegleria fowleri.</title>
        <authorList>
            <person name="Liechti N."/>
            <person name="Schurch N."/>
            <person name="Bruggmann R."/>
            <person name="Wittwer M."/>
        </authorList>
    </citation>
    <scope>NUCLEOTIDE SEQUENCE [LARGE SCALE GENOMIC DNA]</scope>
    <source>
        <strain evidence="20 21">ATCC 30894</strain>
    </source>
</reference>
<dbReference type="InterPro" id="IPR036175">
    <property type="entry name" value="Sec23/24_helical_dom_sf"/>
</dbReference>
<comment type="function">
    <text evidence="13 14">Component of the coat protein complex II (COPII) which promotes the formation of transport vesicles from the endoplasmic reticulum (ER). The coat has two main functions, the physical deformation of the endoplasmic reticulum membrane into vesicles and the selection of cargo molecules.</text>
</comment>
<feature type="domain" description="Sec23/Sec24 helical" evidence="18">
    <location>
        <begin position="514"/>
        <end position="612"/>
    </location>
</feature>
<dbReference type="GO" id="GO:0090110">
    <property type="term" value="P:COPII-coated vesicle cargo loading"/>
    <property type="evidence" value="ECO:0007669"/>
    <property type="project" value="TreeGrafter"/>
</dbReference>
<keyword evidence="9 14" id="KW-0653">Protein transport</keyword>
<dbReference type="VEuPathDB" id="AmoebaDB:NfTy_019230"/>
<evidence type="ECO:0000256" key="6">
    <source>
        <dbReference type="ARBA" id="ARBA00022824"/>
    </source>
</evidence>
<protein>
    <recommendedName>
        <fullName evidence="3 14">Protein transport protein SEC23</fullName>
    </recommendedName>
</protein>
<evidence type="ECO:0000256" key="7">
    <source>
        <dbReference type="ARBA" id="ARBA00022833"/>
    </source>
</evidence>
<dbReference type="GeneID" id="68118627"/>
<evidence type="ECO:0000313" key="21">
    <source>
        <dbReference type="Proteomes" id="UP000444721"/>
    </source>
</evidence>
<dbReference type="FunFam" id="3.40.50.410:FF:000008">
    <property type="entry name" value="Protein transport protein SEC23"/>
    <property type="match status" value="1"/>
</dbReference>
<feature type="domain" description="Zinc finger Sec23/Sec24-type" evidence="16">
    <location>
        <begin position="53"/>
        <end position="91"/>
    </location>
</feature>
<dbReference type="InterPro" id="IPR007123">
    <property type="entry name" value="Gelsolin-like_dom"/>
</dbReference>
<dbReference type="InterPro" id="IPR036465">
    <property type="entry name" value="vWFA_dom_sf"/>
</dbReference>
<evidence type="ECO:0000256" key="2">
    <source>
        <dbReference type="ARBA" id="ARBA00009210"/>
    </source>
</evidence>
<dbReference type="SUPFAM" id="SSF81811">
    <property type="entry name" value="Helical domain of Sec23/24"/>
    <property type="match status" value="1"/>
</dbReference>
<feature type="domain" description="Sec23/Sec24 beta-sandwich" evidence="19">
    <location>
        <begin position="397"/>
        <end position="499"/>
    </location>
</feature>
<feature type="domain" description="Sec23/Sec24 trunk" evidence="17">
    <location>
        <begin position="122"/>
        <end position="386"/>
    </location>
</feature>
<keyword evidence="21" id="KW-1185">Reference proteome</keyword>
<evidence type="ECO:0000256" key="13">
    <source>
        <dbReference type="ARBA" id="ARBA00025471"/>
    </source>
</evidence>
<dbReference type="GO" id="GO:0070971">
    <property type="term" value="C:endoplasmic reticulum exit site"/>
    <property type="evidence" value="ECO:0007669"/>
    <property type="project" value="TreeGrafter"/>
</dbReference>
<feature type="domain" description="Gelsolin-like" evidence="15">
    <location>
        <begin position="626"/>
        <end position="714"/>
    </location>
</feature>
<evidence type="ECO:0000259" key="17">
    <source>
        <dbReference type="Pfam" id="PF04811"/>
    </source>
</evidence>
<dbReference type="OMA" id="FPPHYAE"/>
<evidence type="ECO:0000259" key="15">
    <source>
        <dbReference type="Pfam" id="PF00626"/>
    </source>
</evidence>
<evidence type="ECO:0000259" key="18">
    <source>
        <dbReference type="Pfam" id="PF04815"/>
    </source>
</evidence>
<keyword evidence="14" id="KW-0963">Cytoplasm</keyword>
<accession>A0A6A5C6K8</accession>
<evidence type="ECO:0000256" key="12">
    <source>
        <dbReference type="ARBA" id="ARBA00023329"/>
    </source>
</evidence>
<name>A0A6A5C6K8_NAEFO</name>
<evidence type="ECO:0000313" key="20">
    <source>
        <dbReference type="EMBL" id="KAF0982482.1"/>
    </source>
</evidence>
<dbReference type="InterPro" id="IPR012990">
    <property type="entry name" value="Beta-sandwich_Sec23_24"/>
</dbReference>
<evidence type="ECO:0000256" key="11">
    <source>
        <dbReference type="ARBA" id="ARBA00023136"/>
    </source>
</evidence>
<keyword evidence="12 14" id="KW-0968">Cytoplasmic vesicle</keyword>
<keyword evidence="7 14" id="KW-0862">Zinc</keyword>
<evidence type="ECO:0000256" key="1">
    <source>
        <dbReference type="ARBA" id="ARBA00004255"/>
    </source>
</evidence>
<dbReference type="RefSeq" id="XP_044567195.1">
    <property type="nucleotide sequence ID" value="XM_044701818.1"/>
</dbReference>
<evidence type="ECO:0000256" key="3">
    <source>
        <dbReference type="ARBA" id="ARBA00021212"/>
    </source>
</evidence>
<dbReference type="InterPro" id="IPR036180">
    <property type="entry name" value="Gelsolin-like_dom_sf"/>
</dbReference>
<dbReference type="CDD" id="cd11287">
    <property type="entry name" value="Sec23_C"/>
    <property type="match status" value="1"/>
</dbReference>
<evidence type="ECO:0000256" key="9">
    <source>
        <dbReference type="ARBA" id="ARBA00022927"/>
    </source>
</evidence>
<dbReference type="GO" id="GO:0005096">
    <property type="term" value="F:GTPase activator activity"/>
    <property type="evidence" value="ECO:0007669"/>
    <property type="project" value="TreeGrafter"/>
</dbReference>
<dbReference type="Pfam" id="PF08033">
    <property type="entry name" value="Sec23_BS"/>
    <property type="match status" value="1"/>
</dbReference>
<dbReference type="Pfam" id="PF00626">
    <property type="entry name" value="Gelsolin"/>
    <property type="match status" value="1"/>
</dbReference>
<dbReference type="GO" id="GO:0006886">
    <property type="term" value="P:intracellular protein transport"/>
    <property type="evidence" value="ECO:0007669"/>
    <property type="project" value="InterPro"/>
</dbReference>
<dbReference type="PANTHER" id="PTHR11141:SF0">
    <property type="entry name" value="PROTEIN TRANSPORT PROTEIN SEC23"/>
    <property type="match status" value="1"/>
</dbReference>
<organism evidence="20 21">
    <name type="scientific">Naegleria fowleri</name>
    <name type="common">Brain eating amoeba</name>
    <dbReference type="NCBI Taxonomy" id="5763"/>
    <lineage>
        <taxon>Eukaryota</taxon>
        <taxon>Discoba</taxon>
        <taxon>Heterolobosea</taxon>
        <taxon>Tetramitia</taxon>
        <taxon>Eutetramitia</taxon>
        <taxon>Vahlkampfiidae</taxon>
        <taxon>Naegleria</taxon>
    </lineage>
</organism>
<dbReference type="InterPro" id="IPR037364">
    <property type="entry name" value="Sec23"/>
</dbReference>
<dbReference type="VEuPathDB" id="AmoebaDB:FDP41_011412"/>
<dbReference type="InterPro" id="IPR006895">
    <property type="entry name" value="Znf_Sec23_Sec24"/>
</dbReference>
<dbReference type="Gene3D" id="3.40.20.10">
    <property type="entry name" value="Severin"/>
    <property type="match status" value="1"/>
</dbReference>
<dbReference type="Pfam" id="PF04810">
    <property type="entry name" value="zf-Sec23_Sec24"/>
    <property type="match status" value="1"/>
</dbReference>
<comment type="caution">
    <text evidence="20">The sequence shown here is derived from an EMBL/GenBank/DDBJ whole genome shotgun (WGS) entry which is preliminary data.</text>
</comment>
<dbReference type="InterPro" id="IPR036174">
    <property type="entry name" value="Znf_Sec23_Sec24_sf"/>
</dbReference>
<dbReference type="EMBL" id="VFQX01000009">
    <property type="protein sequence ID" value="KAF0982482.1"/>
    <property type="molecule type" value="Genomic_DNA"/>
</dbReference>
<proteinExistence type="inferred from homology"/>
<evidence type="ECO:0000256" key="4">
    <source>
        <dbReference type="ARBA" id="ARBA00022448"/>
    </source>
</evidence>
<dbReference type="Gene3D" id="1.20.120.730">
    <property type="entry name" value="Sec23/Sec24 helical domain"/>
    <property type="match status" value="1"/>
</dbReference>
<evidence type="ECO:0000259" key="16">
    <source>
        <dbReference type="Pfam" id="PF04810"/>
    </source>
</evidence>
<keyword evidence="8 14" id="KW-0931">ER-Golgi transport</keyword>
<dbReference type="FunFam" id="2.30.30.380:FF:000001">
    <property type="entry name" value="Protein transport protein SEC23"/>
    <property type="match status" value="1"/>
</dbReference>
<gene>
    <name evidence="20" type="ORF">FDP41_011412</name>
</gene>
<evidence type="ECO:0000256" key="5">
    <source>
        <dbReference type="ARBA" id="ARBA00022723"/>
    </source>
</evidence>
<dbReference type="SUPFAM" id="SSF53300">
    <property type="entry name" value="vWA-like"/>
    <property type="match status" value="1"/>
</dbReference>
<evidence type="ECO:0000256" key="8">
    <source>
        <dbReference type="ARBA" id="ARBA00022892"/>
    </source>
</evidence>
<comment type="subcellular location">
    <subcellularLocation>
        <location evidence="14">Cytoplasmic vesicle</location>
        <location evidence="14">COPII-coated vesicle membrane</location>
        <topology evidence="14">Peripheral membrane protein</topology>
        <orientation evidence="14">Cytoplasmic side</orientation>
    </subcellularLocation>
    <subcellularLocation>
        <location evidence="14">Endoplasmic reticulum membrane</location>
        <topology evidence="14">Peripheral membrane protein</topology>
        <orientation evidence="14">Cytoplasmic side</orientation>
    </subcellularLocation>
    <subcellularLocation>
        <location evidence="1">Golgi apparatus membrane</location>
        <topology evidence="1">Peripheral membrane protein</topology>
        <orientation evidence="1">Cytoplasmic side</orientation>
    </subcellularLocation>
</comment>
<dbReference type="Gene3D" id="2.30.30.380">
    <property type="entry name" value="Zn-finger domain of Sec23/24"/>
    <property type="match status" value="1"/>
</dbReference>
<dbReference type="FunFam" id="1.20.120.730:FF:000005">
    <property type="entry name" value="Protein transport protein SEC23"/>
    <property type="match status" value="1"/>
</dbReference>
<keyword evidence="11 14" id="KW-0472">Membrane</keyword>
<keyword evidence="10" id="KW-0333">Golgi apparatus</keyword>
<keyword evidence="4 14" id="KW-0813">Transport</keyword>
<evidence type="ECO:0000256" key="10">
    <source>
        <dbReference type="ARBA" id="ARBA00023034"/>
    </source>
</evidence>
<sequence length="758" mass="85525">MNFTQSENSNGIRHSWNILPANRLDQSRCIVPVGSLYTPLKEIPNLITLPYEPVVCKTCRGILNPFAKVDYRTKSWVCPLCMDMNMFPQAYSGITETQPPAELHTAFTTIEYKLVHKPPAPAPVFLLLVDTCLPEDEMRFLKDSILQSLNIIPDNSLVGLITYGATVQVFELGFKECSKAYVFRGDKETPFEQVQDQLGLKLVGVQQFGQTRLPNQQNLTNATSKFLCPISECPQLMDIIEELQPDPWPVKSGRRPRRCTGVALSVATSLLESTFKGYGARIINFIGGPCTFGDGQVVGLELIEQIRLHNDLRNGKAPHFKKATEYYKKIAQRLVQNGHVLDIFAANLDQVGVLEMKSCCENTGGVMVLTDTFDNPIFKESYMRYFETDANDQLKMALNATIELQCSNEVKVCGVIGPVTSMNRKGNNVTENIIGEGNTNAWKINAIHPNTTLAFYFDVVNQQNPASMNTPAIRCFQYITAYQHPSGEYRLRVTTQALGCAQPNRFDEVAQGFDQEAATALVARLSVFKAESEYLFDVLRWLDRSLIKLVSKFGSYQPNDPNSLILSPQFSIFPQFLYHLRRSQFLRVFNSSPDETAWFRLILNRETTTNSITMIQPTLYSYSFTEPPHPVELDSNSVKPDVILLLDTFFAVLIHYGETIASWREAGYHTQPKYENFAKLLELPKEDAKLIIKDRFPYPRYIECDQGSSQARFLIAKINPSTTHKDQAYGQNSTVVLTDDAAMQVFMDGLRKLAVQSQ</sequence>
<dbReference type="GO" id="GO:0000139">
    <property type="term" value="C:Golgi membrane"/>
    <property type="evidence" value="ECO:0007669"/>
    <property type="project" value="UniProtKB-SubCell"/>
</dbReference>
<dbReference type="Proteomes" id="UP000444721">
    <property type="component" value="Unassembled WGS sequence"/>
</dbReference>
<dbReference type="Gene3D" id="3.40.50.410">
    <property type="entry name" value="von Willebrand factor, type A domain"/>
    <property type="match status" value="1"/>
</dbReference>
<dbReference type="AlphaFoldDB" id="A0A6A5C6K8"/>
<dbReference type="VEuPathDB" id="AmoebaDB:NF0030020"/>
<evidence type="ECO:0000256" key="14">
    <source>
        <dbReference type="RuleBase" id="RU365030"/>
    </source>
</evidence>
<dbReference type="InterPro" id="IPR029006">
    <property type="entry name" value="ADF-H/Gelsolin-like_dom_sf"/>
</dbReference>
<dbReference type="InterPro" id="IPR006900">
    <property type="entry name" value="Sec23/24_helical_dom"/>
</dbReference>
<dbReference type="GO" id="GO:0030127">
    <property type="term" value="C:COPII vesicle coat"/>
    <property type="evidence" value="ECO:0007669"/>
    <property type="project" value="InterPro"/>
</dbReference>
<evidence type="ECO:0000259" key="19">
    <source>
        <dbReference type="Pfam" id="PF08033"/>
    </source>
</evidence>
<dbReference type="InterPro" id="IPR006896">
    <property type="entry name" value="Sec23/24_trunk_dom"/>
</dbReference>
<dbReference type="Gene3D" id="2.60.40.1670">
    <property type="entry name" value="beta-sandwich domain of Sec23/24"/>
    <property type="match status" value="1"/>
</dbReference>
<keyword evidence="6 14" id="KW-0256">Endoplasmic reticulum</keyword>
<dbReference type="SUPFAM" id="SSF82919">
    <property type="entry name" value="Zn-finger domain of Sec23/24"/>
    <property type="match status" value="1"/>
</dbReference>
<dbReference type="SUPFAM" id="SSF82754">
    <property type="entry name" value="C-terminal, gelsolin-like domain of Sec23/24"/>
    <property type="match status" value="1"/>
</dbReference>
<dbReference type="GO" id="GO:0008270">
    <property type="term" value="F:zinc ion binding"/>
    <property type="evidence" value="ECO:0007669"/>
    <property type="project" value="InterPro"/>
</dbReference>
<dbReference type="Pfam" id="PF04815">
    <property type="entry name" value="Sec23_helical"/>
    <property type="match status" value="1"/>
</dbReference>
<dbReference type="OrthoDB" id="10256289at2759"/>
<dbReference type="PANTHER" id="PTHR11141">
    <property type="entry name" value="PROTEIN TRANSPORT PROTEIN SEC23"/>
    <property type="match status" value="1"/>
</dbReference>
<keyword evidence="5 14" id="KW-0479">Metal-binding</keyword>
<dbReference type="GO" id="GO:0005789">
    <property type="term" value="C:endoplasmic reticulum membrane"/>
    <property type="evidence" value="ECO:0007669"/>
    <property type="project" value="UniProtKB-SubCell"/>
</dbReference>
<dbReference type="Pfam" id="PF04811">
    <property type="entry name" value="Sec23_trunk"/>
    <property type="match status" value="1"/>
</dbReference>
<comment type="similarity">
    <text evidence="2 14">Belongs to the SEC23/SEC24 family. SEC23 subfamily.</text>
</comment>
<dbReference type="FunFam" id="3.40.20.10:FF:000041">
    <property type="entry name" value="Protein transport protein SEC23"/>
    <property type="match status" value="1"/>
</dbReference>